<proteinExistence type="predicted"/>
<keyword evidence="2" id="KW-1185">Reference proteome</keyword>
<organism evidence="1 2">
    <name type="scientific">Hibiscus sabdariffa</name>
    <name type="common">roselle</name>
    <dbReference type="NCBI Taxonomy" id="183260"/>
    <lineage>
        <taxon>Eukaryota</taxon>
        <taxon>Viridiplantae</taxon>
        <taxon>Streptophyta</taxon>
        <taxon>Embryophyta</taxon>
        <taxon>Tracheophyta</taxon>
        <taxon>Spermatophyta</taxon>
        <taxon>Magnoliopsida</taxon>
        <taxon>eudicotyledons</taxon>
        <taxon>Gunneridae</taxon>
        <taxon>Pentapetalae</taxon>
        <taxon>rosids</taxon>
        <taxon>malvids</taxon>
        <taxon>Malvales</taxon>
        <taxon>Malvaceae</taxon>
        <taxon>Malvoideae</taxon>
        <taxon>Hibiscus</taxon>
    </lineage>
</organism>
<dbReference type="Proteomes" id="UP001396334">
    <property type="component" value="Unassembled WGS sequence"/>
</dbReference>
<sequence length="102" mass="11760">MCIAFTVSLNSMVSPRVFLFTDGCLIAVAVKNYMNFQDQYNHANQRELANQHNVENQPVENEAVKNQHDHVLAAEPEPYPIPAAKHFLVVEPTYIWRLFEFV</sequence>
<comment type="caution">
    <text evidence="1">The sequence shown here is derived from an EMBL/GenBank/DDBJ whole genome shotgun (WGS) entry which is preliminary data.</text>
</comment>
<accession>A0ABR2S4D7</accession>
<dbReference type="EMBL" id="JBBPBN010000017">
    <property type="protein sequence ID" value="KAK9019913.1"/>
    <property type="molecule type" value="Genomic_DNA"/>
</dbReference>
<name>A0ABR2S4D7_9ROSI</name>
<evidence type="ECO:0000313" key="1">
    <source>
        <dbReference type="EMBL" id="KAK9019913.1"/>
    </source>
</evidence>
<protein>
    <submittedName>
        <fullName evidence="1">Uncharacterized protein</fullName>
    </submittedName>
</protein>
<evidence type="ECO:0000313" key="2">
    <source>
        <dbReference type="Proteomes" id="UP001396334"/>
    </source>
</evidence>
<reference evidence="1 2" key="1">
    <citation type="journal article" date="2024" name="G3 (Bethesda)">
        <title>Genome assembly of Hibiscus sabdariffa L. provides insights into metabolisms of medicinal natural products.</title>
        <authorList>
            <person name="Kim T."/>
        </authorList>
    </citation>
    <scope>NUCLEOTIDE SEQUENCE [LARGE SCALE GENOMIC DNA]</scope>
    <source>
        <strain evidence="1">TK-2024</strain>
        <tissue evidence="1">Old leaves</tissue>
    </source>
</reference>
<gene>
    <name evidence="1" type="ORF">V6N11_054419</name>
</gene>